<organism evidence="2">
    <name type="scientific">uncultured Thermomicrobiales bacterium</name>
    <dbReference type="NCBI Taxonomy" id="1645740"/>
    <lineage>
        <taxon>Bacteria</taxon>
        <taxon>Pseudomonadati</taxon>
        <taxon>Thermomicrobiota</taxon>
        <taxon>Thermomicrobia</taxon>
        <taxon>Thermomicrobiales</taxon>
        <taxon>environmental samples</taxon>
    </lineage>
</organism>
<feature type="compositionally biased region" description="Low complexity" evidence="1">
    <location>
        <begin position="12"/>
        <end position="22"/>
    </location>
</feature>
<feature type="compositionally biased region" description="Basic residues" evidence="1">
    <location>
        <begin position="221"/>
        <end position="239"/>
    </location>
</feature>
<name>A0A6J4V0J0_9BACT</name>
<evidence type="ECO:0000313" key="2">
    <source>
        <dbReference type="EMBL" id="CAA9563447.1"/>
    </source>
</evidence>
<dbReference type="AlphaFoldDB" id="A0A6J4V0J0"/>
<reference evidence="2" key="1">
    <citation type="submission" date="2020-02" db="EMBL/GenBank/DDBJ databases">
        <authorList>
            <person name="Meier V. D."/>
        </authorList>
    </citation>
    <scope>NUCLEOTIDE SEQUENCE</scope>
    <source>
        <strain evidence="2">AVDCRST_MAG88</strain>
    </source>
</reference>
<gene>
    <name evidence="2" type="ORF">AVDCRST_MAG88-1697</name>
</gene>
<feature type="region of interest" description="Disordered" evidence="1">
    <location>
        <begin position="206"/>
        <end position="239"/>
    </location>
</feature>
<feature type="compositionally biased region" description="Low complexity" evidence="1">
    <location>
        <begin position="37"/>
        <end position="47"/>
    </location>
</feature>
<evidence type="ECO:0000256" key="1">
    <source>
        <dbReference type="SAM" id="MobiDB-lite"/>
    </source>
</evidence>
<feature type="compositionally biased region" description="Basic and acidic residues" evidence="1">
    <location>
        <begin position="89"/>
        <end position="98"/>
    </location>
</feature>
<proteinExistence type="predicted"/>
<sequence>MSSSRTRPAACRAGRLARFPPGGRRRALAARGPPPCSARSGRAGAGATPPDRGALGADQEPLARRKRTLAGESCMTELTDSAATAPSQERVERGAGDRQVRSVRLVPMITNLSPSSLTHGLFAKRRRDHPRLGDHHVKQRWGVGGAQHADVQRADCQRLRVTNLLGVISTIGPGGLSASVSALTSSSMPSAGLDVRRDAETHRYGPVGCVPIIPDATGGTRRGRGARRRRDRRPRGSGR</sequence>
<feature type="compositionally biased region" description="Polar residues" evidence="1">
    <location>
        <begin position="77"/>
        <end position="87"/>
    </location>
</feature>
<protein>
    <submittedName>
        <fullName evidence="2">Uncharacterized protein</fullName>
    </submittedName>
</protein>
<feature type="region of interest" description="Disordered" evidence="1">
    <location>
        <begin position="1"/>
        <end position="62"/>
    </location>
</feature>
<accession>A0A6J4V0J0</accession>
<feature type="region of interest" description="Disordered" evidence="1">
    <location>
        <begin position="77"/>
        <end position="98"/>
    </location>
</feature>
<dbReference type="EMBL" id="CADCWM010000488">
    <property type="protein sequence ID" value="CAA9563447.1"/>
    <property type="molecule type" value="Genomic_DNA"/>
</dbReference>